<evidence type="ECO:0000313" key="2">
    <source>
        <dbReference type="Proteomes" id="UP000018320"/>
    </source>
</evidence>
<organism evidence="1 2">
    <name type="scientific">Giardia intestinalis</name>
    <name type="common">Giardia lamblia</name>
    <dbReference type="NCBI Taxonomy" id="5741"/>
    <lineage>
        <taxon>Eukaryota</taxon>
        <taxon>Metamonada</taxon>
        <taxon>Diplomonadida</taxon>
        <taxon>Hexamitidae</taxon>
        <taxon>Giardiinae</taxon>
        <taxon>Giardia</taxon>
    </lineage>
</organism>
<protein>
    <submittedName>
        <fullName evidence="1">Uncharacterized protein</fullName>
    </submittedName>
</protein>
<gene>
    <name evidence="1" type="ORF">DHA2_153360</name>
</gene>
<dbReference type="VEuPathDB" id="GiardiaDB:DHA2_153360"/>
<reference evidence="1 2" key="2">
    <citation type="journal article" date="2013" name="Genome Biol. Evol.">
        <title>Genome sequencing of Giardia lamblia genotypes A2 and B isolates (DH and GS) and comparative analysis with the genomes of genotypes A1 and E (WB and Pig).</title>
        <authorList>
            <person name="Adam R.D."/>
            <person name="Dahlstrom E.W."/>
            <person name="Martens C.A."/>
            <person name="Bruno D.P."/>
            <person name="Barbian K.D."/>
            <person name="Ricklefs S.M."/>
            <person name="Hernandez M.M."/>
            <person name="Narla N.P."/>
            <person name="Patel R.B."/>
            <person name="Porcella S.F."/>
            <person name="Nash T.E."/>
        </authorList>
    </citation>
    <scope>NUCLEOTIDE SEQUENCE [LARGE SCALE GENOMIC DNA]</scope>
    <source>
        <strain evidence="1 2">DH</strain>
    </source>
</reference>
<accession>V6THY3</accession>
<reference evidence="2" key="1">
    <citation type="submission" date="2012-02" db="EMBL/GenBank/DDBJ databases">
        <title>Genome sequencing of Giardia lamblia Genotypes A2 and B isolates (DH and GS) and comparative analysis with the genomes of Genotypes A1 and E (WB and Pig).</title>
        <authorList>
            <person name="Adam R."/>
            <person name="Dahlstrom E."/>
            <person name="Martens C."/>
            <person name="Bruno D."/>
            <person name="Barbian K."/>
            <person name="Porcella S.F."/>
            <person name="Nash T."/>
        </authorList>
    </citation>
    <scope>NUCLEOTIDE SEQUENCE</scope>
    <source>
        <strain evidence="2">DH</strain>
    </source>
</reference>
<dbReference type="Proteomes" id="UP000018320">
    <property type="component" value="Unassembled WGS sequence"/>
</dbReference>
<sequence length="174" mass="19603">MNNIYLVGANRMPWQVDSSVCETLQRARGICQMVTQAYLARQAWFSDGSCTNKKQALSPELRLSGRQIKKRVLDSTICIQRAWRQRLRTEARLKHRESCRIAAALGGSAGYLYIGGLAGPRSLAADIVEKLSRDGKYSSSAAAAVFARRWKLLRAFFALKRARFYAPREGCRRS</sequence>
<dbReference type="AlphaFoldDB" id="V6THY3"/>
<dbReference type="VEuPathDB" id="GiardiaDB:GL50803_0027739"/>
<dbReference type="EMBL" id="AHGT01000044">
    <property type="protein sequence ID" value="ESU36550.1"/>
    <property type="molecule type" value="Genomic_DNA"/>
</dbReference>
<evidence type="ECO:0000313" key="1">
    <source>
        <dbReference type="EMBL" id="ESU36550.1"/>
    </source>
</evidence>
<dbReference type="VEuPathDB" id="GiardiaDB:QR46_3635"/>
<name>V6THY3_GIAIN</name>
<proteinExistence type="predicted"/>
<comment type="caution">
    <text evidence="1">The sequence shown here is derived from an EMBL/GenBank/DDBJ whole genome shotgun (WGS) entry which is preliminary data.</text>
</comment>